<accession>A0ACC0L6G9</accession>
<dbReference type="EMBL" id="CM046400">
    <property type="protein sequence ID" value="KAI8524130.1"/>
    <property type="molecule type" value="Genomic_DNA"/>
</dbReference>
<gene>
    <name evidence="1" type="ORF">RHMOL_Rhmol13G0126000</name>
</gene>
<evidence type="ECO:0000313" key="2">
    <source>
        <dbReference type="Proteomes" id="UP001062846"/>
    </source>
</evidence>
<organism evidence="1 2">
    <name type="scientific">Rhododendron molle</name>
    <name type="common">Chinese azalea</name>
    <name type="synonym">Azalea mollis</name>
    <dbReference type="NCBI Taxonomy" id="49168"/>
    <lineage>
        <taxon>Eukaryota</taxon>
        <taxon>Viridiplantae</taxon>
        <taxon>Streptophyta</taxon>
        <taxon>Embryophyta</taxon>
        <taxon>Tracheophyta</taxon>
        <taxon>Spermatophyta</taxon>
        <taxon>Magnoliopsida</taxon>
        <taxon>eudicotyledons</taxon>
        <taxon>Gunneridae</taxon>
        <taxon>Pentapetalae</taxon>
        <taxon>asterids</taxon>
        <taxon>Ericales</taxon>
        <taxon>Ericaceae</taxon>
        <taxon>Ericoideae</taxon>
        <taxon>Rhodoreae</taxon>
        <taxon>Rhododendron</taxon>
    </lineage>
</organism>
<protein>
    <submittedName>
        <fullName evidence="1">Uncharacterized protein</fullName>
    </submittedName>
</protein>
<reference evidence="1" key="1">
    <citation type="submission" date="2022-02" db="EMBL/GenBank/DDBJ databases">
        <title>Plant Genome Project.</title>
        <authorList>
            <person name="Zhang R.-G."/>
        </authorList>
    </citation>
    <scope>NUCLEOTIDE SEQUENCE</scope>
    <source>
        <strain evidence="1">AT1</strain>
    </source>
</reference>
<name>A0ACC0L6G9_RHOML</name>
<comment type="caution">
    <text evidence="1">The sequence shown here is derived from an EMBL/GenBank/DDBJ whole genome shotgun (WGS) entry which is preliminary data.</text>
</comment>
<dbReference type="Proteomes" id="UP001062846">
    <property type="component" value="Chromosome 13"/>
</dbReference>
<sequence length="52" mass="5898">MWVVNLIATLGGVSVLEQIKEELLDMIFNNIRIVNPDQCRSTKIIQLPLKSC</sequence>
<keyword evidence="2" id="KW-1185">Reference proteome</keyword>
<evidence type="ECO:0000313" key="1">
    <source>
        <dbReference type="EMBL" id="KAI8524130.1"/>
    </source>
</evidence>
<proteinExistence type="predicted"/>